<dbReference type="Gene3D" id="1.10.10.10">
    <property type="entry name" value="Winged helix-like DNA-binding domain superfamily/Winged helix DNA-binding domain"/>
    <property type="match status" value="2"/>
</dbReference>
<dbReference type="AlphaFoldDB" id="A0A645AKI8"/>
<dbReference type="Gene3D" id="1.10.601.10">
    <property type="entry name" value="RNA Polymerase Primary Sigma Factor"/>
    <property type="match status" value="1"/>
</dbReference>
<dbReference type="GO" id="GO:0003677">
    <property type="term" value="F:DNA binding"/>
    <property type="evidence" value="ECO:0007669"/>
    <property type="project" value="UniProtKB-KW"/>
</dbReference>
<dbReference type="InterPro" id="IPR014284">
    <property type="entry name" value="RNA_pol_sigma-70_dom"/>
</dbReference>
<evidence type="ECO:0000256" key="6">
    <source>
        <dbReference type="SAM" id="MobiDB-lite"/>
    </source>
</evidence>
<keyword evidence="3" id="KW-0731">Sigma factor</keyword>
<dbReference type="GO" id="GO:0016987">
    <property type="term" value="F:sigma factor activity"/>
    <property type="evidence" value="ECO:0007669"/>
    <property type="project" value="UniProtKB-KW"/>
</dbReference>
<sequence length="307" mass="34536">MRGGDSRPQTKQEKDNARKTALESRVTSVSKNDTMKVYMGEIGQISLVSKREEAELAEAIHGFDDGAHDEARSTLIKANLRLVVKIAHDFKGLGLPLLDLISEGNIGLMRAVEKFDPIKGAKFSSYAAWWIKQSMRRALANQSRTIRIPVQSAGKINKIKSVRMKLTEELGREPTDGEIAEHLDFSERTVAGLRLADLRTFSLHDPIQQGEEGEFQDIIPDRRAMTPDQILGDVESVGRLLTLLDELEDRERLILKMRFGLDGYRARTLEEVSQAIGRTRERVRQIQNQALVKLRTLLADETGYASD</sequence>
<evidence type="ECO:0000256" key="4">
    <source>
        <dbReference type="ARBA" id="ARBA00023125"/>
    </source>
</evidence>
<dbReference type="InterPro" id="IPR007624">
    <property type="entry name" value="RNA_pol_sigma70_r3"/>
</dbReference>
<feature type="compositionally biased region" description="Basic and acidic residues" evidence="6">
    <location>
        <begin position="1"/>
        <end position="22"/>
    </location>
</feature>
<dbReference type="SUPFAM" id="SSF88659">
    <property type="entry name" value="Sigma3 and sigma4 domains of RNA polymerase sigma factors"/>
    <property type="match status" value="2"/>
</dbReference>
<keyword evidence="2" id="KW-0805">Transcription regulation</keyword>
<dbReference type="PIRSF" id="PIRSF000770">
    <property type="entry name" value="RNA_pol_sigma-SigE/K"/>
    <property type="match status" value="1"/>
</dbReference>
<feature type="region of interest" description="Disordered" evidence="6">
    <location>
        <begin position="1"/>
        <end position="28"/>
    </location>
</feature>
<dbReference type="SUPFAM" id="SSF88946">
    <property type="entry name" value="Sigma2 domain of RNA polymerase sigma factors"/>
    <property type="match status" value="1"/>
</dbReference>
<keyword evidence="5" id="KW-0804">Transcription</keyword>
<name>A0A645AKI8_9ZZZZ</name>
<dbReference type="Pfam" id="PF04545">
    <property type="entry name" value="Sigma70_r4"/>
    <property type="match status" value="1"/>
</dbReference>
<comment type="similarity">
    <text evidence="1">Belongs to the sigma-70 factor family.</text>
</comment>
<dbReference type="GO" id="GO:0006352">
    <property type="term" value="P:DNA-templated transcription initiation"/>
    <property type="evidence" value="ECO:0007669"/>
    <property type="project" value="InterPro"/>
</dbReference>
<dbReference type="NCBIfam" id="TIGR02937">
    <property type="entry name" value="sigma70-ECF"/>
    <property type="match status" value="1"/>
</dbReference>
<evidence type="ECO:0000256" key="3">
    <source>
        <dbReference type="ARBA" id="ARBA00023082"/>
    </source>
</evidence>
<evidence type="ECO:0000256" key="5">
    <source>
        <dbReference type="ARBA" id="ARBA00023163"/>
    </source>
</evidence>
<dbReference type="PRINTS" id="PR00046">
    <property type="entry name" value="SIGMA70FCT"/>
</dbReference>
<dbReference type="InterPro" id="IPR013324">
    <property type="entry name" value="RNA_pol_sigma_r3/r4-like"/>
</dbReference>
<dbReference type="InterPro" id="IPR007630">
    <property type="entry name" value="RNA_pol_sigma70_r4"/>
</dbReference>
<organism evidence="8">
    <name type="scientific">bioreactor metagenome</name>
    <dbReference type="NCBI Taxonomy" id="1076179"/>
    <lineage>
        <taxon>unclassified sequences</taxon>
        <taxon>metagenomes</taxon>
        <taxon>ecological metagenomes</taxon>
    </lineage>
</organism>
<dbReference type="Pfam" id="PF00140">
    <property type="entry name" value="Sigma70_r1_2"/>
    <property type="match status" value="1"/>
</dbReference>
<dbReference type="InterPro" id="IPR050239">
    <property type="entry name" value="Sigma-70_RNA_pol_init_factors"/>
</dbReference>
<accession>A0A645AKI8</accession>
<feature type="domain" description="RNA polymerase sigma-70" evidence="7">
    <location>
        <begin position="99"/>
        <end position="112"/>
    </location>
</feature>
<dbReference type="PROSITE" id="PS00715">
    <property type="entry name" value="SIGMA70_1"/>
    <property type="match status" value="1"/>
</dbReference>
<evidence type="ECO:0000259" key="7">
    <source>
        <dbReference type="PROSITE" id="PS00715"/>
    </source>
</evidence>
<keyword evidence="4" id="KW-0238">DNA-binding</keyword>
<dbReference type="InterPro" id="IPR007627">
    <property type="entry name" value="RNA_pol_sigma70_r2"/>
</dbReference>
<dbReference type="InterPro" id="IPR000943">
    <property type="entry name" value="RNA_pol_sigma70"/>
</dbReference>
<proteinExistence type="inferred from homology"/>
<gene>
    <name evidence="8" type="primary">sigA_27</name>
    <name evidence="8" type="ORF">SDC9_98121</name>
</gene>
<dbReference type="EMBL" id="VSSQ01013383">
    <property type="protein sequence ID" value="MPM51373.1"/>
    <property type="molecule type" value="Genomic_DNA"/>
</dbReference>
<dbReference type="PANTHER" id="PTHR30603:SF60">
    <property type="entry name" value="RNA POLYMERASE SIGMA FACTOR RPOD"/>
    <property type="match status" value="1"/>
</dbReference>
<dbReference type="Pfam" id="PF04542">
    <property type="entry name" value="Sigma70_r2"/>
    <property type="match status" value="1"/>
</dbReference>
<evidence type="ECO:0000256" key="1">
    <source>
        <dbReference type="ARBA" id="ARBA00007788"/>
    </source>
</evidence>
<dbReference type="Pfam" id="PF04539">
    <property type="entry name" value="Sigma70_r3"/>
    <property type="match status" value="1"/>
</dbReference>
<dbReference type="InterPro" id="IPR009042">
    <property type="entry name" value="RNA_pol_sigma70_r1_2"/>
</dbReference>
<protein>
    <submittedName>
        <fullName evidence="8">RNA polymerase sigma factor SigA</fullName>
    </submittedName>
</protein>
<reference evidence="8" key="1">
    <citation type="submission" date="2019-08" db="EMBL/GenBank/DDBJ databases">
        <authorList>
            <person name="Kucharzyk K."/>
            <person name="Murdoch R.W."/>
            <person name="Higgins S."/>
            <person name="Loffler F."/>
        </authorList>
    </citation>
    <scope>NUCLEOTIDE SEQUENCE</scope>
</reference>
<dbReference type="InterPro" id="IPR013325">
    <property type="entry name" value="RNA_pol_sigma_r2"/>
</dbReference>
<comment type="caution">
    <text evidence="8">The sequence shown here is derived from an EMBL/GenBank/DDBJ whole genome shotgun (WGS) entry which is preliminary data.</text>
</comment>
<evidence type="ECO:0000256" key="2">
    <source>
        <dbReference type="ARBA" id="ARBA00023015"/>
    </source>
</evidence>
<evidence type="ECO:0000313" key="8">
    <source>
        <dbReference type="EMBL" id="MPM51373.1"/>
    </source>
</evidence>
<dbReference type="InterPro" id="IPR036388">
    <property type="entry name" value="WH-like_DNA-bd_sf"/>
</dbReference>
<dbReference type="PANTHER" id="PTHR30603">
    <property type="entry name" value="RNA POLYMERASE SIGMA FACTOR RPO"/>
    <property type="match status" value="1"/>
</dbReference>